<accession>A0A133P9A6</accession>
<keyword evidence="2" id="KW-1185">Reference proteome</keyword>
<dbReference type="Proteomes" id="UP000070401">
    <property type="component" value="Unassembled WGS sequence"/>
</dbReference>
<evidence type="ECO:0000313" key="2">
    <source>
        <dbReference type="Proteomes" id="UP000070401"/>
    </source>
</evidence>
<protein>
    <submittedName>
        <fullName evidence="1">Uncharacterized protein</fullName>
    </submittedName>
</protein>
<name>A0A133P9A6_FUSNU</name>
<sequence>MEEYSFNKFLPFLILNFPQKIIFYIVPSFCISHSGSKKSSKILSDLCPQKIQRKWLVLYLYLFL</sequence>
<evidence type="ECO:0000313" key="1">
    <source>
        <dbReference type="EMBL" id="KXA25174.1"/>
    </source>
</evidence>
<dbReference type="EMBL" id="LRPY01000033">
    <property type="protein sequence ID" value="KXA25174.1"/>
    <property type="molecule type" value="Genomic_DNA"/>
</dbReference>
<organism evidence="1 2">
    <name type="scientific">Fusobacterium nucleatum</name>
    <dbReference type="NCBI Taxonomy" id="851"/>
    <lineage>
        <taxon>Bacteria</taxon>
        <taxon>Fusobacteriati</taxon>
        <taxon>Fusobacteriota</taxon>
        <taxon>Fusobacteriia</taxon>
        <taxon>Fusobacteriales</taxon>
        <taxon>Fusobacteriaceae</taxon>
        <taxon>Fusobacterium</taxon>
    </lineage>
</organism>
<gene>
    <name evidence="1" type="ORF">HMPREF3221_00347</name>
</gene>
<comment type="caution">
    <text evidence="1">The sequence shown here is derived from an EMBL/GenBank/DDBJ whole genome shotgun (WGS) entry which is preliminary data.</text>
</comment>
<proteinExistence type="predicted"/>
<dbReference type="AlphaFoldDB" id="A0A133P9A6"/>
<dbReference type="PATRIC" id="fig|851.8.peg.348"/>
<reference evidence="2" key="1">
    <citation type="submission" date="2016-01" db="EMBL/GenBank/DDBJ databases">
        <authorList>
            <person name="Mitreva M."/>
            <person name="Pepin K.H."/>
            <person name="Mihindukulasuriya K.A."/>
            <person name="Fulton R."/>
            <person name="Fronick C."/>
            <person name="O'Laughlin M."/>
            <person name="Miner T."/>
            <person name="Herter B."/>
            <person name="Rosa B.A."/>
            <person name="Cordes M."/>
            <person name="Tomlinson C."/>
            <person name="Wollam A."/>
            <person name="Palsikar V.B."/>
            <person name="Mardis E.R."/>
            <person name="Wilson R.K."/>
        </authorList>
    </citation>
    <scope>NUCLEOTIDE SEQUENCE [LARGE SCALE GENOMIC DNA]</scope>
    <source>
        <strain evidence="2">MJR7757B</strain>
    </source>
</reference>